<dbReference type="GO" id="GO:0000049">
    <property type="term" value="F:tRNA binding"/>
    <property type="evidence" value="ECO:0007669"/>
    <property type="project" value="InterPro"/>
</dbReference>
<keyword evidence="4" id="KW-0648">Protein biosynthesis</keyword>
<evidence type="ECO:0000256" key="3">
    <source>
        <dbReference type="ARBA" id="ARBA00022840"/>
    </source>
</evidence>
<dbReference type="GO" id="GO:0005524">
    <property type="term" value="F:ATP binding"/>
    <property type="evidence" value="ECO:0007669"/>
    <property type="project" value="UniProtKB-KW"/>
</dbReference>
<evidence type="ECO:0000313" key="9">
    <source>
        <dbReference type="EMBL" id="OHA77306.1"/>
    </source>
</evidence>
<dbReference type="Gene3D" id="3.40.50.620">
    <property type="entry name" value="HUPs"/>
    <property type="match status" value="1"/>
</dbReference>
<evidence type="ECO:0000256" key="5">
    <source>
        <dbReference type="ARBA" id="ARBA00023146"/>
    </source>
</evidence>
<evidence type="ECO:0000313" key="10">
    <source>
        <dbReference type="Proteomes" id="UP000178222"/>
    </source>
</evidence>
<comment type="caution">
    <text evidence="9">The sequence shown here is derived from an EMBL/GenBank/DDBJ whole genome shotgun (WGS) entry which is preliminary data.</text>
</comment>
<evidence type="ECO:0000256" key="6">
    <source>
        <dbReference type="ARBA" id="ARBA00048359"/>
    </source>
</evidence>
<dbReference type="PANTHER" id="PTHR42780:SF1">
    <property type="entry name" value="ISOLEUCINE--TRNA LIGASE, CYTOPLASMIC"/>
    <property type="match status" value="1"/>
</dbReference>
<dbReference type="Pfam" id="PF08264">
    <property type="entry name" value="Anticodon_1"/>
    <property type="match status" value="1"/>
</dbReference>
<dbReference type="GO" id="GO:0006428">
    <property type="term" value="P:isoleucyl-tRNA aminoacylation"/>
    <property type="evidence" value="ECO:0007669"/>
    <property type="project" value="TreeGrafter"/>
</dbReference>
<evidence type="ECO:0008006" key="11">
    <source>
        <dbReference type="Google" id="ProtNLM"/>
    </source>
</evidence>
<dbReference type="Pfam" id="PF00133">
    <property type="entry name" value="tRNA-synt_1"/>
    <property type="match status" value="1"/>
</dbReference>
<organism evidence="9 10">
    <name type="scientific">Candidatus Wildermuthbacteria bacterium RIFCSPLOWO2_02_FULL_47_9c</name>
    <dbReference type="NCBI Taxonomy" id="1802466"/>
    <lineage>
        <taxon>Bacteria</taxon>
        <taxon>Candidatus Wildermuthiibacteriota</taxon>
    </lineage>
</organism>
<evidence type="ECO:0000256" key="1">
    <source>
        <dbReference type="ARBA" id="ARBA00022598"/>
    </source>
</evidence>
<dbReference type="AlphaFoldDB" id="A0A1G2RWV2"/>
<feature type="domain" description="Aminoacyl-tRNA synthetase class Ia" evidence="7">
    <location>
        <begin position="4"/>
        <end position="82"/>
    </location>
</feature>
<evidence type="ECO:0000259" key="7">
    <source>
        <dbReference type="Pfam" id="PF00133"/>
    </source>
</evidence>
<feature type="domain" description="Methionyl/Valyl/Leucyl/Isoleucyl-tRNA synthetase anticodon-binding" evidence="8">
    <location>
        <begin position="138"/>
        <end position="281"/>
    </location>
</feature>
<dbReference type="Pfam" id="PF19302">
    <property type="entry name" value="DUF5915"/>
    <property type="match status" value="1"/>
</dbReference>
<dbReference type="GO" id="GO:0004822">
    <property type="term" value="F:isoleucine-tRNA ligase activity"/>
    <property type="evidence" value="ECO:0007669"/>
    <property type="project" value="UniProtKB-EC"/>
</dbReference>
<dbReference type="Proteomes" id="UP000178222">
    <property type="component" value="Unassembled WGS sequence"/>
</dbReference>
<protein>
    <recommendedName>
        <fullName evidence="11">Isoleucine--tRNA ligase</fullName>
    </recommendedName>
</protein>
<dbReference type="PANTHER" id="PTHR42780">
    <property type="entry name" value="SOLEUCYL-TRNA SYNTHETASE"/>
    <property type="match status" value="1"/>
</dbReference>
<keyword evidence="1" id="KW-0436">Ligase</keyword>
<dbReference type="InterPro" id="IPR023586">
    <property type="entry name" value="Ile-tRNA-ligase_type2"/>
</dbReference>
<dbReference type="InterPro" id="IPR014729">
    <property type="entry name" value="Rossmann-like_a/b/a_fold"/>
</dbReference>
<dbReference type="SUPFAM" id="SSF47323">
    <property type="entry name" value="Anticodon-binding domain of a subclass of class I aminoacyl-tRNA synthetases"/>
    <property type="match status" value="1"/>
</dbReference>
<proteinExistence type="predicted"/>
<gene>
    <name evidence="9" type="ORF">A3J30_00190</name>
</gene>
<accession>A0A1G2RWV2</accession>
<dbReference type="CDD" id="cd07961">
    <property type="entry name" value="Anticodon_Ia_Ile_ABEc"/>
    <property type="match status" value="1"/>
</dbReference>
<evidence type="ECO:0000256" key="2">
    <source>
        <dbReference type="ARBA" id="ARBA00022741"/>
    </source>
</evidence>
<comment type="catalytic activity">
    <reaction evidence="6">
        <text>tRNA(Ile) + L-isoleucine + ATP = L-isoleucyl-tRNA(Ile) + AMP + diphosphate</text>
        <dbReference type="Rhea" id="RHEA:11060"/>
        <dbReference type="Rhea" id="RHEA-COMP:9666"/>
        <dbReference type="Rhea" id="RHEA-COMP:9695"/>
        <dbReference type="ChEBI" id="CHEBI:30616"/>
        <dbReference type="ChEBI" id="CHEBI:33019"/>
        <dbReference type="ChEBI" id="CHEBI:58045"/>
        <dbReference type="ChEBI" id="CHEBI:78442"/>
        <dbReference type="ChEBI" id="CHEBI:78528"/>
        <dbReference type="ChEBI" id="CHEBI:456215"/>
        <dbReference type="EC" id="6.1.1.5"/>
    </reaction>
</comment>
<reference evidence="9 10" key="1">
    <citation type="journal article" date="2016" name="Nat. Commun.">
        <title>Thousands of microbial genomes shed light on interconnected biogeochemical processes in an aquifer system.</title>
        <authorList>
            <person name="Anantharaman K."/>
            <person name="Brown C.T."/>
            <person name="Hug L.A."/>
            <person name="Sharon I."/>
            <person name="Castelle C.J."/>
            <person name="Probst A.J."/>
            <person name="Thomas B.C."/>
            <person name="Singh A."/>
            <person name="Wilkins M.J."/>
            <person name="Karaoz U."/>
            <person name="Brodie E.L."/>
            <person name="Williams K.H."/>
            <person name="Hubbard S.S."/>
            <person name="Banfield J.F."/>
        </authorList>
    </citation>
    <scope>NUCLEOTIDE SEQUENCE [LARGE SCALE GENOMIC DNA]</scope>
</reference>
<evidence type="ECO:0000256" key="4">
    <source>
        <dbReference type="ARBA" id="ARBA00022917"/>
    </source>
</evidence>
<name>A0A1G2RWV2_9BACT</name>
<evidence type="ECO:0000259" key="8">
    <source>
        <dbReference type="Pfam" id="PF08264"/>
    </source>
</evidence>
<dbReference type="InterPro" id="IPR002300">
    <property type="entry name" value="aa-tRNA-synth_Ia"/>
</dbReference>
<dbReference type="InterPro" id="IPR009080">
    <property type="entry name" value="tRNAsynth_Ia_anticodon-bd"/>
</dbReference>
<keyword evidence="3" id="KW-0067">ATP-binding</keyword>
<keyword evidence="2" id="KW-0547">Nucleotide-binding</keyword>
<dbReference type="EMBL" id="MHUL01000009">
    <property type="protein sequence ID" value="OHA77306.1"/>
    <property type="molecule type" value="Genomic_DNA"/>
</dbReference>
<keyword evidence="5" id="KW-0030">Aminoacyl-tRNA synthetase</keyword>
<dbReference type="InterPro" id="IPR013155">
    <property type="entry name" value="M/V/L/I-tRNA-synth_anticd-bd"/>
</dbReference>
<dbReference type="InterPro" id="IPR033709">
    <property type="entry name" value="Anticodon_Ile_ABEc"/>
</dbReference>
<dbReference type="SUPFAM" id="SSF52374">
    <property type="entry name" value="Nucleotidylyl transferase"/>
    <property type="match status" value="1"/>
</dbReference>
<sequence length="414" mass="47312">MPPKEFPADYIVEGIDQTRGWFYTLLAVATLLGFKAPYKNVIALGHVLDEKGEKMSKSKGNIVNPWEIVNAYGADAIRWYFFTINHPGDPKLFSKKHIEGSIRKFLLPLWNSLVFYETYGAKSQKSKSEPPKAEHILDRWILSRLSFLAADMKSSMDAYDITFAGRALESFVGEDLSQWYIRRSRTRFSPHSKKELLKASGVLRFVLENVSRLAAPFVPFLSEIVFERLGQKESVHMAFWPEPSRSFLDPKLETQMVQLRELVAKALALRAKAGIKVRQPLASLKFSISNFQFSTELLNLIKEEVNVKDVIFEKTLKQEVELDTRITPELREEGTVRDIVRRIQEMRKAANLIPSQSVFLWYEGDSRAQALLEKYAATITRGAGVRQMKPGRKEVAVAEELVLEDGKLWIGIRL</sequence>
<dbReference type="Gene3D" id="1.10.730.10">
    <property type="entry name" value="Isoleucyl-tRNA Synthetase, Domain 1"/>
    <property type="match status" value="1"/>
</dbReference>